<organism evidence="1 2">
    <name type="scientific">Araneus ventricosus</name>
    <name type="common">Orbweaver spider</name>
    <name type="synonym">Epeira ventricosa</name>
    <dbReference type="NCBI Taxonomy" id="182803"/>
    <lineage>
        <taxon>Eukaryota</taxon>
        <taxon>Metazoa</taxon>
        <taxon>Ecdysozoa</taxon>
        <taxon>Arthropoda</taxon>
        <taxon>Chelicerata</taxon>
        <taxon>Arachnida</taxon>
        <taxon>Araneae</taxon>
        <taxon>Araneomorphae</taxon>
        <taxon>Entelegynae</taxon>
        <taxon>Araneoidea</taxon>
        <taxon>Araneidae</taxon>
        <taxon>Araneus</taxon>
    </lineage>
</organism>
<protein>
    <submittedName>
        <fullName evidence="1">Uncharacterized protein</fullName>
    </submittedName>
</protein>
<dbReference type="EMBL" id="BGPR01000161">
    <property type="protein sequence ID" value="GBM00855.1"/>
    <property type="molecule type" value="Genomic_DNA"/>
</dbReference>
<evidence type="ECO:0000313" key="1">
    <source>
        <dbReference type="EMBL" id="GBM00855.1"/>
    </source>
</evidence>
<sequence length="92" mass="11034">MHVAMETGQQRQVQSTTWDKGMAAGRHWCYILIAFDVRRPAKDELFVRRLLNTSRHGYSDWMRAKLFNWEMTLTSFFFCEKLLYMINEIVLP</sequence>
<proteinExistence type="predicted"/>
<evidence type="ECO:0000313" key="2">
    <source>
        <dbReference type="Proteomes" id="UP000499080"/>
    </source>
</evidence>
<accession>A0A4Y2CC18</accession>
<reference evidence="1 2" key="1">
    <citation type="journal article" date="2019" name="Sci. Rep.">
        <title>Orb-weaving spider Araneus ventricosus genome elucidates the spidroin gene catalogue.</title>
        <authorList>
            <person name="Kono N."/>
            <person name="Nakamura H."/>
            <person name="Ohtoshi R."/>
            <person name="Moran D.A.P."/>
            <person name="Shinohara A."/>
            <person name="Yoshida Y."/>
            <person name="Fujiwara M."/>
            <person name="Mori M."/>
            <person name="Tomita M."/>
            <person name="Arakawa K."/>
        </authorList>
    </citation>
    <scope>NUCLEOTIDE SEQUENCE [LARGE SCALE GENOMIC DNA]</scope>
</reference>
<comment type="caution">
    <text evidence="1">The sequence shown here is derived from an EMBL/GenBank/DDBJ whole genome shotgun (WGS) entry which is preliminary data.</text>
</comment>
<dbReference type="AlphaFoldDB" id="A0A4Y2CC18"/>
<name>A0A4Y2CC18_ARAVE</name>
<dbReference type="Proteomes" id="UP000499080">
    <property type="component" value="Unassembled WGS sequence"/>
</dbReference>
<keyword evidence="2" id="KW-1185">Reference proteome</keyword>
<gene>
    <name evidence="1" type="ORF">AVEN_257366_1</name>
</gene>